<dbReference type="RefSeq" id="WP_014554089.1">
    <property type="nucleotide sequence ID" value="NC_017455.1"/>
</dbReference>
<reference evidence="2" key="1">
    <citation type="submission" date="2010-10" db="EMBL/GenBank/DDBJ databases">
        <title>The complete genome of Halanaerobium praevalens DSM 2228.</title>
        <authorList>
            <consortium name="US DOE Joint Genome Institute (JGI-PGF)"/>
            <person name="Lucas S."/>
            <person name="Copeland A."/>
            <person name="Lapidus A."/>
            <person name="Glavina del Rio T."/>
            <person name="Dalin E."/>
            <person name="Tice H."/>
            <person name="Bruce D."/>
            <person name="Goodwin L."/>
            <person name="Pitluck S."/>
            <person name="Kyrpides N."/>
            <person name="Mavromatis K."/>
            <person name="Ivanova N."/>
            <person name="Ovchinnikova G."/>
            <person name="Chertkov O."/>
            <person name="Detter J.C."/>
            <person name="Han C."/>
            <person name="Larimer F."/>
            <person name="Land M."/>
            <person name="Hauser L."/>
            <person name="Markowitz V."/>
            <person name="Cheng J.-F."/>
            <person name="Hugenholtz P."/>
            <person name="Woyke T."/>
            <person name="Wu D."/>
            <person name="Tindall B."/>
            <person name="Pomrenke H.G."/>
            <person name="Brambilla E."/>
            <person name="Klenk H.-P."/>
            <person name="Eisen J.A."/>
        </authorList>
    </citation>
    <scope>NUCLEOTIDE SEQUENCE [LARGE SCALE GENOMIC DNA]</scope>
    <source>
        <strain evidence="2">ATCC 33744 / DSM 2228 / GSL</strain>
    </source>
</reference>
<dbReference type="EMBL" id="CP002175">
    <property type="protein sequence ID" value="ADO78072.1"/>
    <property type="molecule type" value="Genomic_DNA"/>
</dbReference>
<dbReference type="KEGG" id="hpk:Hprae_1947"/>
<accession>E3DRE0</accession>
<evidence type="ECO:0000313" key="1">
    <source>
        <dbReference type="EMBL" id="ADO78072.1"/>
    </source>
</evidence>
<proteinExistence type="predicted"/>
<dbReference type="Proteomes" id="UP000006866">
    <property type="component" value="Chromosome"/>
</dbReference>
<protein>
    <submittedName>
        <fullName evidence="1">Uncharacterized protein</fullName>
    </submittedName>
</protein>
<dbReference type="STRING" id="572479.Hprae_1947"/>
<organism evidence="1 2">
    <name type="scientific">Halanaerobium praevalens (strain ATCC 33744 / DSM 2228 / GSL)</name>
    <dbReference type="NCBI Taxonomy" id="572479"/>
    <lineage>
        <taxon>Bacteria</taxon>
        <taxon>Bacillati</taxon>
        <taxon>Bacillota</taxon>
        <taxon>Clostridia</taxon>
        <taxon>Halanaerobiales</taxon>
        <taxon>Halanaerobiaceae</taxon>
        <taxon>Halanaerobium</taxon>
    </lineage>
</organism>
<dbReference type="HOGENOM" id="CLU_171736_0_0_9"/>
<sequence>MDYYRKAAAVFILVMTLVSPLVVAKPKRVALLDVNALAAQSKTLNSIKANKTPQEAEAAIMQIIKKEAAAYAENNNYSSVITKHLVYQGGEDISSALAKKIDKEN</sequence>
<dbReference type="OrthoDB" id="2112927at2"/>
<reference evidence="1 2" key="2">
    <citation type="journal article" date="2011" name="Stand. Genomic Sci.">
        <title>Complete genome sequence of the extremely halophilic Halanaerobium praevalens type strain (GSL).</title>
        <authorList>
            <person name="Ivanova N."/>
            <person name="Sikorski J."/>
            <person name="Chertkov O."/>
            <person name="Nolan M."/>
            <person name="Lucas S."/>
            <person name="Hammon N."/>
            <person name="Deshpande S."/>
            <person name="Cheng J.F."/>
            <person name="Tapia R."/>
            <person name="Han C."/>
            <person name="Goodwin L."/>
            <person name="Pitluck S."/>
            <person name="Huntemann M."/>
            <person name="Liolios K."/>
            <person name="Pagani I."/>
            <person name="Mavromatis K."/>
            <person name="Ovchinikova G."/>
            <person name="Pati A."/>
            <person name="Chen A."/>
            <person name="Palaniappan K."/>
            <person name="Land M."/>
            <person name="Hauser L."/>
            <person name="Brambilla E.M."/>
            <person name="Kannan K.P."/>
            <person name="Rohde M."/>
            <person name="Tindall B.J."/>
            <person name="Goker M."/>
            <person name="Detter J.C."/>
            <person name="Woyke T."/>
            <person name="Bristow J."/>
            <person name="Eisen J.A."/>
            <person name="Markowitz V."/>
            <person name="Hugenholtz P."/>
            <person name="Kyrpides N.C."/>
            <person name="Klenk H.P."/>
            <person name="Lapidus A."/>
        </authorList>
    </citation>
    <scope>NUCLEOTIDE SEQUENCE [LARGE SCALE GENOMIC DNA]</scope>
    <source>
        <strain evidence="2">ATCC 33744 / DSM 2228 / GSL</strain>
    </source>
</reference>
<dbReference type="PATRIC" id="fig|572479.3.peg.1982"/>
<name>E3DRE0_HALPG</name>
<dbReference type="AlphaFoldDB" id="E3DRE0"/>
<evidence type="ECO:0000313" key="2">
    <source>
        <dbReference type="Proteomes" id="UP000006866"/>
    </source>
</evidence>
<gene>
    <name evidence="1" type="ordered locus">Hprae_1947</name>
</gene>
<keyword evidence="2" id="KW-1185">Reference proteome</keyword>